<accession>A0A1X6NMA5</accession>
<feature type="compositionally biased region" description="Low complexity" evidence="1">
    <location>
        <begin position="54"/>
        <end position="82"/>
    </location>
</feature>
<keyword evidence="3" id="KW-1185">Reference proteome</keyword>
<dbReference type="Proteomes" id="UP000218209">
    <property type="component" value="Unassembled WGS sequence"/>
</dbReference>
<feature type="compositionally biased region" description="Low complexity" evidence="1">
    <location>
        <begin position="23"/>
        <end position="46"/>
    </location>
</feature>
<evidence type="ECO:0000256" key="1">
    <source>
        <dbReference type="SAM" id="MobiDB-lite"/>
    </source>
</evidence>
<organism evidence="2 3">
    <name type="scientific">Porphyra umbilicalis</name>
    <name type="common">Purple laver</name>
    <name type="synonym">Red alga</name>
    <dbReference type="NCBI Taxonomy" id="2786"/>
    <lineage>
        <taxon>Eukaryota</taxon>
        <taxon>Rhodophyta</taxon>
        <taxon>Bangiophyceae</taxon>
        <taxon>Bangiales</taxon>
        <taxon>Bangiaceae</taxon>
        <taxon>Porphyra</taxon>
    </lineage>
</organism>
<sequence>MGCRGRCSPGGRRRRDRLRVPRVEGGASTTQVASEAAAAAAATGPAGATGMGGAAAATGGAAPRAPTRARCRAATASSSRTAPARRRRRTAPARAPPRTLPWRRAATADHRWASPMGRGVRRPPAALASTRCWRRLSWGCGGVQGGTCRPTDPRASTSRRRRHRCGWTPATSLMRCGGGWRGSKALAE</sequence>
<name>A0A1X6NMA5_PORUM</name>
<gene>
    <name evidence="2" type="ORF">BU14_1196s0002</name>
</gene>
<evidence type="ECO:0000313" key="3">
    <source>
        <dbReference type="Proteomes" id="UP000218209"/>
    </source>
</evidence>
<reference evidence="2 3" key="1">
    <citation type="submission" date="2017-03" db="EMBL/GenBank/DDBJ databases">
        <title>WGS assembly of Porphyra umbilicalis.</title>
        <authorList>
            <person name="Brawley S.H."/>
            <person name="Blouin N.A."/>
            <person name="Ficko-Blean E."/>
            <person name="Wheeler G.L."/>
            <person name="Lohr M."/>
            <person name="Goodson H.V."/>
            <person name="Jenkins J.W."/>
            <person name="Blaby-Haas C.E."/>
            <person name="Helliwell K.E."/>
            <person name="Chan C."/>
            <person name="Marriage T."/>
            <person name="Bhattacharya D."/>
            <person name="Klein A.S."/>
            <person name="Badis Y."/>
            <person name="Brodie J."/>
            <person name="Cao Y."/>
            <person name="Collen J."/>
            <person name="Dittami S.M."/>
            <person name="Gachon C.M."/>
            <person name="Green B.R."/>
            <person name="Karpowicz S."/>
            <person name="Kim J.W."/>
            <person name="Kudahl U."/>
            <person name="Lin S."/>
            <person name="Michel G."/>
            <person name="Mittag M."/>
            <person name="Olson B.J."/>
            <person name="Pangilinan J."/>
            <person name="Peng Y."/>
            <person name="Qiu H."/>
            <person name="Shu S."/>
            <person name="Singer J.T."/>
            <person name="Smith A.G."/>
            <person name="Sprecher B.N."/>
            <person name="Wagner V."/>
            <person name="Wang W."/>
            <person name="Wang Z.-Y."/>
            <person name="Yan J."/>
            <person name="Yarish C."/>
            <person name="Zoeuner-Riek S."/>
            <person name="Zhuang Y."/>
            <person name="Zou Y."/>
            <person name="Lindquist E.A."/>
            <person name="Grimwood J."/>
            <person name="Barry K."/>
            <person name="Rokhsar D.S."/>
            <person name="Schmutz J."/>
            <person name="Stiller J.W."/>
            <person name="Grossman A.R."/>
            <person name="Prochnik S.E."/>
        </authorList>
    </citation>
    <scope>NUCLEOTIDE SEQUENCE [LARGE SCALE GENOMIC DNA]</scope>
    <source>
        <strain evidence="2">4086291</strain>
    </source>
</reference>
<protein>
    <submittedName>
        <fullName evidence="2">Uncharacterized protein</fullName>
    </submittedName>
</protein>
<dbReference type="AlphaFoldDB" id="A0A1X6NMA5"/>
<feature type="region of interest" description="Disordered" evidence="1">
    <location>
        <begin position="1"/>
        <end position="96"/>
    </location>
</feature>
<proteinExistence type="predicted"/>
<dbReference type="EMBL" id="KV919415">
    <property type="protein sequence ID" value="OSX69754.1"/>
    <property type="molecule type" value="Genomic_DNA"/>
</dbReference>
<evidence type="ECO:0000313" key="2">
    <source>
        <dbReference type="EMBL" id="OSX69754.1"/>
    </source>
</evidence>
<feature type="compositionally biased region" description="Low complexity" evidence="1">
    <location>
        <begin position="1"/>
        <end position="10"/>
    </location>
</feature>